<dbReference type="PROSITE" id="PS00211">
    <property type="entry name" value="ABC_TRANSPORTER_1"/>
    <property type="match status" value="1"/>
</dbReference>
<keyword evidence="2" id="KW-0813">Transport</keyword>
<dbReference type="GO" id="GO:0015421">
    <property type="term" value="F:ABC-type oligopeptide transporter activity"/>
    <property type="evidence" value="ECO:0007669"/>
    <property type="project" value="TreeGrafter"/>
</dbReference>
<dbReference type="Proteomes" id="UP000316253">
    <property type="component" value="Unassembled WGS sequence"/>
</dbReference>
<dbReference type="InterPro" id="IPR017871">
    <property type="entry name" value="ABC_transporter-like_CS"/>
</dbReference>
<feature type="domain" description="ABC transporter" evidence="9">
    <location>
        <begin position="1"/>
        <end position="201"/>
    </location>
</feature>
<evidence type="ECO:0000256" key="8">
    <source>
        <dbReference type="ARBA" id="ARBA00023136"/>
    </source>
</evidence>
<evidence type="ECO:0000256" key="5">
    <source>
        <dbReference type="ARBA" id="ARBA00022741"/>
    </source>
</evidence>
<dbReference type="InterPro" id="IPR003593">
    <property type="entry name" value="AAA+_ATPase"/>
</dbReference>
<evidence type="ECO:0000256" key="7">
    <source>
        <dbReference type="ARBA" id="ARBA00022989"/>
    </source>
</evidence>
<evidence type="ECO:0000259" key="9">
    <source>
        <dbReference type="PROSITE" id="PS50893"/>
    </source>
</evidence>
<dbReference type="GO" id="GO:0005524">
    <property type="term" value="F:ATP binding"/>
    <property type="evidence" value="ECO:0007669"/>
    <property type="project" value="UniProtKB-KW"/>
</dbReference>
<dbReference type="GO" id="GO:0016887">
    <property type="term" value="F:ATP hydrolysis activity"/>
    <property type="evidence" value="ECO:0007669"/>
    <property type="project" value="InterPro"/>
</dbReference>
<evidence type="ECO:0000313" key="10">
    <source>
        <dbReference type="EMBL" id="TSC66204.1"/>
    </source>
</evidence>
<gene>
    <name evidence="10" type="ORF">CEO22_178</name>
</gene>
<keyword evidence="6 10" id="KW-0067">ATP-binding</keyword>
<dbReference type="PROSITE" id="PS50893">
    <property type="entry name" value="ABC_TRANSPORTER_2"/>
    <property type="match status" value="1"/>
</dbReference>
<keyword evidence="7" id="KW-1133">Transmembrane helix</keyword>
<evidence type="ECO:0000313" key="11">
    <source>
        <dbReference type="Proteomes" id="UP000316253"/>
    </source>
</evidence>
<dbReference type="AlphaFoldDB" id="A0A554JD18"/>
<proteinExistence type="predicted"/>
<keyword evidence="3" id="KW-1003">Cell membrane</keyword>
<dbReference type="EMBL" id="VMFD01000012">
    <property type="protein sequence ID" value="TSC66204.1"/>
    <property type="molecule type" value="Genomic_DNA"/>
</dbReference>
<keyword evidence="8" id="KW-0472">Membrane</keyword>
<reference evidence="10 11" key="1">
    <citation type="submission" date="2017-08" db="EMBL/GenBank/DDBJ databases">
        <title>Mechanisms for carbon and nitrogen cycling indicate functional differentiation within the Candidate Phyla Radiation.</title>
        <authorList>
            <person name="Danczak R.E."/>
            <person name="Johnston M.D."/>
            <person name="Kenah C."/>
            <person name="Slattery M."/>
            <person name="Wrighton K.C."/>
            <person name="Wilkins M.J."/>
        </authorList>
    </citation>
    <scope>NUCLEOTIDE SEQUENCE [LARGE SCALE GENOMIC DNA]</scope>
    <source>
        <strain evidence="10">Gr01-1014_85</strain>
    </source>
</reference>
<dbReference type="SMART" id="SM00382">
    <property type="entry name" value="AAA"/>
    <property type="match status" value="1"/>
</dbReference>
<accession>A0A554JD18</accession>
<feature type="non-terminal residue" evidence="10">
    <location>
        <position position="1"/>
    </location>
</feature>
<dbReference type="PANTHER" id="PTHR43394">
    <property type="entry name" value="ATP-DEPENDENT PERMEASE MDL1, MITOCHONDRIAL"/>
    <property type="match status" value="1"/>
</dbReference>
<dbReference type="GO" id="GO:0090374">
    <property type="term" value="P:oligopeptide export from mitochondrion"/>
    <property type="evidence" value="ECO:0007669"/>
    <property type="project" value="TreeGrafter"/>
</dbReference>
<dbReference type="InterPro" id="IPR027417">
    <property type="entry name" value="P-loop_NTPase"/>
</dbReference>
<protein>
    <submittedName>
        <fullName evidence="10">ATP-binding cassette, subfamily B, bacterial</fullName>
    </submittedName>
</protein>
<dbReference type="InterPro" id="IPR003439">
    <property type="entry name" value="ABC_transporter-like_ATP-bd"/>
</dbReference>
<dbReference type="PANTHER" id="PTHR43394:SF1">
    <property type="entry name" value="ATP-BINDING CASSETTE SUB-FAMILY B MEMBER 10, MITOCHONDRIAL"/>
    <property type="match status" value="1"/>
</dbReference>
<evidence type="ECO:0000256" key="4">
    <source>
        <dbReference type="ARBA" id="ARBA00022692"/>
    </source>
</evidence>
<name>A0A554JD18_9BACT</name>
<comment type="caution">
    <text evidence="10">The sequence shown here is derived from an EMBL/GenBank/DDBJ whole genome shotgun (WGS) entry which is preliminary data.</text>
</comment>
<dbReference type="InterPro" id="IPR039421">
    <property type="entry name" value="Type_1_exporter"/>
</dbReference>
<evidence type="ECO:0000256" key="2">
    <source>
        <dbReference type="ARBA" id="ARBA00022448"/>
    </source>
</evidence>
<dbReference type="FunFam" id="3.40.50.300:FF:000221">
    <property type="entry name" value="Multidrug ABC transporter ATP-binding protein"/>
    <property type="match status" value="1"/>
</dbReference>
<dbReference type="GO" id="GO:0005886">
    <property type="term" value="C:plasma membrane"/>
    <property type="evidence" value="ECO:0007669"/>
    <property type="project" value="UniProtKB-SubCell"/>
</dbReference>
<evidence type="ECO:0000256" key="6">
    <source>
        <dbReference type="ARBA" id="ARBA00022840"/>
    </source>
</evidence>
<keyword evidence="4" id="KW-0812">Transmembrane</keyword>
<comment type="subcellular location">
    <subcellularLocation>
        <location evidence="1">Cell membrane</location>
        <topology evidence="1">Multi-pass membrane protein</topology>
    </subcellularLocation>
</comment>
<organism evidence="10 11">
    <name type="scientific">Candidatus Berkelbacteria bacterium Gr01-1014_85</name>
    <dbReference type="NCBI Taxonomy" id="2017150"/>
    <lineage>
        <taxon>Bacteria</taxon>
        <taxon>Candidatus Berkelbacteria</taxon>
    </lineage>
</organism>
<dbReference type="Pfam" id="PF00005">
    <property type="entry name" value="ABC_tran"/>
    <property type="match status" value="1"/>
</dbReference>
<evidence type="ECO:0000256" key="3">
    <source>
        <dbReference type="ARBA" id="ARBA00022475"/>
    </source>
</evidence>
<dbReference type="SUPFAM" id="SSF52540">
    <property type="entry name" value="P-loop containing nucleoside triphosphate hydrolases"/>
    <property type="match status" value="1"/>
</dbReference>
<evidence type="ECO:0000256" key="1">
    <source>
        <dbReference type="ARBA" id="ARBA00004651"/>
    </source>
</evidence>
<dbReference type="Gene3D" id="3.40.50.300">
    <property type="entry name" value="P-loop containing nucleotide triphosphate hydrolases"/>
    <property type="match status" value="1"/>
</dbReference>
<keyword evidence="5" id="KW-0547">Nucleotide-binding</keyword>
<sequence length="221" mass="23948">PTGSGKSTLARLIFRLYEVKQGAIRLDGVNVNDLSGETRKQLMSIVTQEPTLFNDSIAANIRFGKADATEAEIKKVAAIAGIDKFIEKLPEKYNTMVGERGIKLSGGEKQRVAIARALIKDPKIIIFDEATSNLDSRTEKAIQDALSGAAQGRTALTIAHRLSTITDSDRIYVLDAGTIKEQGTHAELLKLGGLYATLWEIQSKNPDLSPTEELVAANLVD</sequence>